<proteinExistence type="predicted"/>
<organism evidence="1 2">
    <name type="scientific">Solanum commersonii</name>
    <name type="common">Commerson's wild potato</name>
    <name type="synonym">Commerson's nightshade</name>
    <dbReference type="NCBI Taxonomy" id="4109"/>
    <lineage>
        <taxon>Eukaryota</taxon>
        <taxon>Viridiplantae</taxon>
        <taxon>Streptophyta</taxon>
        <taxon>Embryophyta</taxon>
        <taxon>Tracheophyta</taxon>
        <taxon>Spermatophyta</taxon>
        <taxon>Magnoliopsida</taxon>
        <taxon>eudicotyledons</taxon>
        <taxon>Gunneridae</taxon>
        <taxon>Pentapetalae</taxon>
        <taxon>asterids</taxon>
        <taxon>lamiids</taxon>
        <taxon>Solanales</taxon>
        <taxon>Solanaceae</taxon>
        <taxon>Solanoideae</taxon>
        <taxon>Solaneae</taxon>
        <taxon>Solanum</taxon>
    </lineage>
</organism>
<comment type="caution">
    <text evidence="1">The sequence shown here is derived from an EMBL/GenBank/DDBJ whole genome shotgun (WGS) entry which is preliminary data.</text>
</comment>
<protein>
    <submittedName>
        <fullName evidence="1">Uncharacterized protein</fullName>
    </submittedName>
</protein>
<sequence length="123" mass="14099">MYAAWGTSSDNSIEDDTEDVALISMEDSEPDSESDIEKREKHVQQLDSCTLALKSEVLKQSFTGNVKEKNGGNQIRSDQDLKRLKDELFSERKKSRRINLDLARTKYELERANKWTQSSVIVT</sequence>
<accession>A0A9J5ZVB4</accession>
<name>A0A9J5ZVB4_SOLCO</name>
<evidence type="ECO:0000313" key="2">
    <source>
        <dbReference type="Proteomes" id="UP000824120"/>
    </source>
</evidence>
<evidence type="ECO:0000313" key="1">
    <source>
        <dbReference type="EMBL" id="KAG5616277.1"/>
    </source>
</evidence>
<keyword evidence="2" id="KW-1185">Reference proteome</keyword>
<dbReference type="AlphaFoldDB" id="A0A9J5ZVB4"/>
<dbReference type="OrthoDB" id="1328208at2759"/>
<reference evidence="1 2" key="1">
    <citation type="submission" date="2020-09" db="EMBL/GenBank/DDBJ databases">
        <title>De no assembly of potato wild relative species, Solanum commersonii.</title>
        <authorList>
            <person name="Cho K."/>
        </authorList>
    </citation>
    <scope>NUCLEOTIDE SEQUENCE [LARGE SCALE GENOMIC DNA]</scope>
    <source>
        <strain evidence="1">LZ3.2</strain>
        <tissue evidence="1">Leaf</tissue>
    </source>
</reference>
<dbReference type="Proteomes" id="UP000824120">
    <property type="component" value="Chromosome 3"/>
</dbReference>
<gene>
    <name evidence="1" type="ORF">H5410_016101</name>
</gene>
<dbReference type="EMBL" id="JACXVP010000003">
    <property type="protein sequence ID" value="KAG5616277.1"/>
    <property type="molecule type" value="Genomic_DNA"/>
</dbReference>